<dbReference type="PANTHER" id="PTHR33529:SF6">
    <property type="entry name" value="YJGP_YJGQ FAMILY PERMEASE"/>
    <property type="match status" value="1"/>
</dbReference>
<name>A0A3B1CK58_9ZZZZ</name>
<evidence type="ECO:0000256" key="6">
    <source>
        <dbReference type="SAM" id="Phobius"/>
    </source>
</evidence>
<dbReference type="InterPro" id="IPR030923">
    <property type="entry name" value="LptG"/>
</dbReference>
<feature type="transmembrane region" description="Helical" evidence="6">
    <location>
        <begin position="280"/>
        <end position="298"/>
    </location>
</feature>
<keyword evidence="3 6" id="KW-0812">Transmembrane</keyword>
<feature type="transmembrane region" description="Helical" evidence="6">
    <location>
        <begin position="53"/>
        <end position="75"/>
    </location>
</feature>
<dbReference type="PANTHER" id="PTHR33529">
    <property type="entry name" value="SLR0882 PROTEIN-RELATED"/>
    <property type="match status" value="1"/>
</dbReference>
<feature type="transmembrane region" description="Helical" evidence="6">
    <location>
        <begin position="96"/>
        <end position="116"/>
    </location>
</feature>
<feature type="transmembrane region" description="Helical" evidence="6">
    <location>
        <begin position="339"/>
        <end position="358"/>
    </location>
</feature>
<dbReference type="NCBIfam" id="TIGR04408">
    <property type="entry name" value="LptG_lptG"/>
    <property type="match status" value="1"/>
</dbReference>
<keyword evidence="5 6" id="KW-0472">Membrane</keyword>
<accession>A0A3B1CK58</accession>
<gene>
    <name evidence="7" type="ORF">MNBD_NITROSPINAE02-864</name>
</gene>
<keyword evidence="2" id="KW-1003">Cell membrane</keyword>
<protein>
    <recommendedName>
        <fullName evidence="8">Lipopolysaccharide export system permease protein LptG</fullName>
    </recommendedName>
</protein>
<evidence type="ECO:0000256" key="3">
    <source>
        <dbReference type="ARBA" id="ARBA00022692"/>
    </source>
</evidence>
<evidence type="ECO:0000313" key="7">
    <source>
        <dbReference type="EMBL" id="VAX25093.1"/>
    </source>
</evidence>
<feature type="transmembrane region" description="Helical" evidence="6">
    <location>
        <begin position="12"/>
        <end position="33"/>
    </location>
</feature>
<sequence length="361" mass="40598">MRIIDKYVLQQFFKLFFLSLAGMVMFYEMAVFLDMVGAFAKFHSTLDESIRFMLFKIPVAVFHVTPLCVLQAALLTTLSMSRYSEIVAIKAAGKSIFSVAAPLIAGGAIIAIFSFFNSEYVIHLTEKETNRIYYDEIKEQPRKSLFSKDKFWYTADDGSIWNVEHIDTANNRLSNMSIFRFDKEERRLTSRITASEGLLVGDKWILKDFVKRTFPSKGQFNEERLAEKAVPASSIPSEDLNKVKLYPEEMNLNQIREYIRSIRSKGYDATKYTVDMHAKIGFPLISLVMPLIAIPMGLRSGRAGGMFAGVGLALLIGALFWFTFSMGVAFGHAGRLPPALAAYGAHMIFGALGLLFLMSDK</sequence>
<organism evidence="7">
    <name type="scientific">hydrothermal vent metagenome</name>
    <dbReference type="NCBI Taxonomy" id="652676"/>
    <lineage>
        <taxon>unclassified sequences</taxon>
        <taxon>metagenomes</taxon>
        <taxon>ecological metagenomes</taxon>
    </lineage>
</organism>
<evidence type="ECO:0008006" key="8">
    <source>
        <dbReference type="Google" id="ProtNLM"/>
    </source>
</evidence>
<keyword evidence="4 6" id="KW-1133">Transmembrane helix</keyword>
<dbReference type="InterPro" id="IPR005495">
    <property type="entry name" value="LptG/LptF_permease"/>
</dbReference>
<dbReference type="GO" id="GO:0055085">
    <property type="term" value="P:transmembrane transport"/>
    <property type="evidence" value="ECO:0007669"/>
    <property type="project" value="InterPro"/>
</dbReference>
<dbReference type="GO" id="GO:0043190">
    <property type="term" value="C:ATP-binding cassette (ABC) transporter complex"/>
    <property type="evidence" value="ECO:0007669"/>
    <property type="project" value="InterPro"/>
</dbReference>
<proteinExistence type="predicted"/>
<reference evidence="7" key="1">
    <citation type="submission" date="2018-06" db="EMBL/GenBank/DDBJ databases">
        <authorList>
            <person name="Zhirakovskaya E."/>
        </authorList>
    </citation>
    <scope>NUCLEOTIDE SEQUENCE</scope>
</reference>
<feature type="transmembrane region" description="Helical" evidence="6">
    <location>
        <begin position="310"/>
        <end position="333"/>
    </location>
</feature>
<evidence type="ECO:0000256" key="1">
    <source>
        <dbReference type="ARBA" id="ARBA00004651"/>
    </source>
</evidence>
<dbReference type="AlphaFoldDB" id="A0A3B1CK58"/>
<dbReference type="Pfam" id="PF03739">
    <property type="entry name" value="LptF_LptG"/>
    <property type="match status" value="1"/>
</dbReference>
<evidence type="ECO:0000256" key="5">
    <source>
        <dbReference type="ARBA" id="ARBA00023136"/>
    </source>
</evidence>
<dbReference type="GO" id="GO:0015920">
    <property type="term" value="P:lipopolysaccharide transport"/>
    <property type="evidence" value="ECO:0007669"/>
    <property type="project" value="TreeGrafter"/>
</dbReference>
<comment type="subcellular location">
    <subcellularLocation>
        <location evidence="1">Cell membrane</location>
        <topology evidence="1">Multi-pass membrane protein</topology>
    </subcellularLocation>
</comment>
<dbReference type="EMBL" id="UOGE01000100">
    <property type="protein sequence ID" value="VAX25093.1"/>
    <property type="molecule type" value="Genomic_DNA"/>
</dbReference>
<evidence type="ECO:0000256" key="2">
    <source>
        <dbReference type="ARBA" id="ARBA00022475"/>
    </source>
</evidence>
<evidence type="ECO:0000256" key="4">
    <source>
        <dbReference type="ARBA" id="ARBA00022989"/>
    </source>
</evidence>